<evidence type="ECO:0000313" key="10">
    <source>
        <dbReference type="Proteomes" id="UP001597114"/>
    </source>
</evidence>
<dbReference type="Pfam" id="PF00528">
    <property type="entry name" value="BPD_transp_1"/>
    <property type="match status" value="1"/>
</dbReference>
<dbReference type="InterPro" id="IPR035906">
    <property type="entry name" value="MetI-like_sf"/>
</dbReference>
<comment type="similarity">
    <text evidence="7">Belongs to the binding-protein-dependent transport system permease family.</text>
</comment>
<dbReference type="Proteomes" id="UP001597114">
    <property type="component" value="Unassembled WGS sequence"/>
</dbReference>
<protein>
    <submittedName>
        <fullName evidence="9">ABC transporter permease</fullName>
    </submittedName>
</protein>
<name>A0ABW4F4E7_9PSEU</name>
<dbReference type="RefSeq" id="WP_344724040.1">
    <property type="nucleotide sequence ID" value="NZ_BAAAUS010000024.1"/>
</dbReference>
<dbReference type="Gene3D" id="1.10.3720.10">
    <property type="entry name" value="MetI-like"/>
    <property type="match status" value="1"/>
</dbReference>
<keyword evidence="4 7" id="KW-0812">Transmembrane</keyword>
<gene>
    <name evidence="9" type="ORF">ACFSJD_29295</name>
</gene>
<evidence type="ECO:0000313" key="9">
    <source>
        <dbReference type="EMBL" id="MFD1521625.1"/>
    </source>
</evidence>
<evidence type="ECO:0000256" key="3">
    <source>
        <dbReference type="ARBA" id="ARBA00022475"/>
    </source>
</evidence>
<feature type="transmembrane region" description="Helical" evidence="7">
    <location>
        <begin position="179"/>
        <end position="196"/>
    </location>
</feature>
<evidence type="ECO:0000256" key="4">
    <source>
        <dbReference type="ARBA" id="ARBA00022692"/>
    </source>
</evidence>
<keyword evidence="10" id="KW-1185">Reference proteome</keyword>
<comment type="subcellular location">
    <subcellularLocation>
        <location evidence="1 7">Cell membrane</location>
        <topology evidence="1 7">Multi-pass membrane protein</topology>
    </subcellularLocation>
</comment>
<reference evidence="10" key="1">
    <citation type="journal article" date="2019" name="Int. J. Syst. Evol. Microbiol.">
        <title>The Global Catalogue of Microorganisms (GCM) 10K type strain sequencing project: providing services to taxonomists for standard genome sequencing and annotation.</title>
        <authorList>
            <consortium name="The Broad Institute Genomics Platform"/>
            <consortium name="The Broad Institute Genome Sequencing Center for Infectious Disease"/>
            <person name="Wu L."/>
            <person name="Ma J."/>
        </authorList>
    </citation>
    <scope>NUCLEOTIDE SEQUENCE [LARGE SCALE GENOMIC DNA]</scope>
    <source>
        <strain evidence="10">CCM 7043</strain>
    </source>
</reference>
<proteinExistence type="inferred from homology"/>
<feature type="transmembrane region" description="Helical" evidence="7">
    <location>
        <begin position="280"/>
        <end position="299"/>
    </location>
</feature>
<keyword evidence="3" id="KW-1003">Cell membrane</keyword>
<accession>A0ABW4F4E7</accession>
<evidence type="ECO:0000256" key="2">
    <source>
        <dbReference type="ARBA" id="ARBA00022448"/>
    </source>
</evidence>
<dbReference type="Pfam" id="PF19300">
    <property type="entry name" value="BPD_transp_1_N"/>
    <property type="match status" value="1"/>
</dbReference>
<keyword evidence="6 7" id="KW-0472">Membrane</keyword>
<dbReference type="InterPro" id="IPR045621">
    <property type="entry name" value="BPD_transp_1_N"/>
</dbReference>
<evidence type="ECO:0000256" key="1">
    <source>
        <dbReference type="ARBA" id="ARBA00004651"/>
    </source>
</evidence>
<evidence type="ECO:0000259" key="8">
    <source>
        <dbReference type="PROSITE" id="PS50928"/>
    </source>
</evidence>
<evidence type="ECO:0000256" key="6">
    <source>
        <dbReference type="ARBA" id="ARBA00023136"/>
    </source>
</evidence>
<keyword evidence="5 7" id="KW-1133">Transmembrane helix</keyword>
<feature type="transmembrane region" description="Helical" evidence="7">
    <location>
        <begin position="136"/>
        <end position="159"/>
    </location>
</feature>
<dbReference type="PANTHER" id="PTHR43163:SF6">
    <property type="entry name" value="DIPEPTIDE TRANSPORT SYSTEM PERMEASE PROTEIN DPPB-RELATED"/>
    <property type="match status" value="1"/>
</dbReference>
<sequence length="313" mass="33308">MTQVLYILRRLVTLIPVLLGISVLVFLLIQLVPGDPAVTLLGSHVTDAGVAALHQQLGLDQPLWQQYVSFLGRLLHGDLGESYQYKSSVSALVLQNLVPTVWLIVVGALFAVMISVPLAVWAASRRGGVADNAIRSIPLIGLGMPAFWLGIMLVLLLSLKARIFPASGFGTGFVGHVESIILPALTVALALVPILVRSLRAGLLDVLQSDYITTARSKGLAAPRVVLGHALRNAAVSSITVLGVNIAYLIGSTIVVERVFALNGIGYLMLTAILNRDFPIVQGVTLVFAVMVVTVNLLTDLAHASLDPRVRLA</sequence>
<feature type="transmembrane region" description="Helical" evidence="7">
    <location>
        <begin position="234"/>
        <end position="260"/>
    </location>
</feature>
<dbReference type="EMBL" id="JBHUCO010000037">
    <property type="protein sequence ID" value="MFD1521625.1"/>
    <property type="molecule type" value="Genomic_DNA"/>
</dbReference>
<dbReference type="CDD" id="cd06261">
    <property type="entry name" value="TM_PBP2"/>
    <property type="match status" value="1"/>
</dbReference>
<comment type="caution">
    <text evidence="9">The sequence shown here is derived from an EMBL/GenBank/DDBJ whole genome shotgun (WGS) entry which is preliminary data.</text>
</comment>
<feature type="transmembrane region" description="Helical" evidence="7">
    <location>
        <begin position="12"/>
        <end position="32"/>
    </location>
</feature>
<evidence type="ECO:0000256" key="7">
    <source>
        <dbReference type="RuleBase" id="RU363032"/>
    </source>
</evidence>
<dbReference type="PANTHER" id="PTHR43163">
    <property type="entry name" value="DIPEPTIDE TRANSPORT SYSTEM PERMEASE PROTEIN DPPB-RELATED"/>
    <property type="match status" value="1"/>
</dbReference>
<dbReference type="SUPFAM" id="SSF161098">
    <property type="entry name" value="MetI-like"/>
    <property type="match status" value="1"/>
</dbReference>
<dbReference type="PROSITE" id="PS50928">
    <property type="entry name" value="ABC_TM1"/>
    <property type="match status" value="1"/>
</dbReference>
<feature type="transmembrane region" description="Helical" evidence="7">
    <location>
        <begin position="101"/>
        <end position="124"/>
    </location>
</feature>
<evidence type="ECO:0000256" key="5">
    <source>
        <dbReference type="ARBA" id="ARBA00022989"/>
    </source>
</evidence>
<feature type="domain" description="ABC transmembrane type-1" evidence="8">
    <location>
        <begin position="97"/>
        <end position="299"/>
    </location>
</feature>
<organism evidence="9 10">
    <name type="scientific">Pseudonocardia yunnanensis</name>
    <dbReference type="NCBI Taxonomy" id="58107"/>
    <lineage>
        <taxon>Bacteria</taxon>
        <taxon>Bacillati</taxon>
        <taxon>Actinomycetota</taxon>
        <taxon>Actinomycetes</taxon>
        <taxon>Pseudonocardiales</taxon>
        <taxon>Pseudonocardiaceae</taxon>
        <taxon>Pseudonocardia</taxon>
    </lineage>
</organism>
<dbReference type="InterPro" id="IPR000515">
    <property type="entry name" value="MetI-like"/>
</dbReference>
<keyword evidence="2 7" id="KW-0813">Transport</keyword>